<organism evidence="1 2">
    <name type="scientific">Mytilus galloprovincialis</name>
    <name type="common">Mediterranean mussel</name>
    <dbReference type="NCBI Taxonomy" id="29158"/>
    <lineage>
        <taxon>Eukaryota</taxon>
        <taxon>Metazoa</taxon>
        <taxon>Spiralia</taxon>
        <taxon>Lophotrochozoa</taxon>
        <taxon>Mollusca</taxon>
        <taxon>Bivalvia</taxon>
        <taxon>Autobranchia</taxon>
        <taxon>Pteriomorphia</taxon>
        <taxon>Mytilida</taxon>
        <taxon>Mytiloidea</taxon>
        <taxon>Mytilidae</taxon>
        <taxon>Mytilinae</taxon>
        <taxon>Mytilus</taxon>
    </lineage>
</organism>
<sequence>MAALTVEEENCLRVHQLISGVGVEAVRTTFDKFFPPASLQSILQTKKTDLEKKRILTNHQLNVLFPLSDLDIGEETERCATNPNESTECQDSEIRQNVPQSKISNIEVPVHSLASEIPSSSNIDPDDFSNYTKKSLSENEIIQILSSRDFGKEISAYPTT</sequence>
<protein>
    <submittedName>
        <fullName evidence="1">Uncharacterized protein</fullName>
    </submittedName>
</protein>
<evidence type="ECO:0000313" key="2">
    <source>
        <dbReference type="Proteomes" id="UP000596742"/>
    </source>
</evidence>
<reference evidence="1" key="1">
    <citation type="submission" date="2018-11" db="EMBL/GenBank/DDBJ databases">
        <authorList>
            <person name="Alioto T."/>
            <person name="Alioto T."/>
        </authorList>
    </citation>
    <scope>NUCLEOTIDE SEQUENCE</scope>
</reference>
<gene>
    <name evidence="1" type="ORF">MGAL_10B078602</name>
</gene>
<dbReference type="EMBL" id="UYJE01002191">
    <property type="protein sequence ID" value="VDI08456.1"/>
    <property type="molecule type" value="Genomic_DNA"/>
</dbReference>
<accession>A0A8B6CSH0</accession>
<dbReference type="OrthoDB" id="10581751at2759"/>
<name>A0A8B6CSH0_MYTGA</name>
<dbReference type="AlphaFoldDB" id="A0A8B6CSH0"/>
<dbReference type="Proteomes" id="UP000596742">
    <property type="component" value="Unassembled WGS sequence"/>
</dbReference>
<proteinExistence type="predicted"/>
<keyword evidence="2" id="KW-1185">Reference proteome</keyword>
<comment type="caution">
    <text evidence="1">The sequence shown here is derived from an EMBL/GenBank/DDBJ whole genome shotgun (WGS) entry which is preliminary data.</text>
</comment>
<evidence type="ECO:0000313" key="1">
    <source>
        <dbReference type="EMBL" id="VDI08456.1"/>
    </source>
</evidence>